<dbReference type="SUPFAM" id="SSF56601">
    <property type="entry name" value="beta-lactamase/transpeptidase-like"/>
    <property type="match status" value="1"/>
</dbReference>
<dbReference type="Proteomes" id="UP000267536">
    <property type="component" value="Unassembled WGS sequence"/>
</dbReference>
<organism evidence="4 5">
    <name type="scientific">Gordonia oryzae</name>
    <dbReference type="NCBI Taxonomy" id="2487349"/>
    <lineage>
        <taxon>Bacteria</taxon>
        <taxon>Bacillati</taxon>
        <taxon>Actinomycetota</taxon>
        <taxon>Actinomycetes</taxon>
        <taxon>Mycobacteriales</taxon>
        <taxon>Gordoniaceae</taxon>
        <taxon>Gordonia</taxon>
    </lineage>
</organism>
<feature type="signal peptide" evidence="1">
    <location>
        <begin position="1"/>
        <end position="34"/>
    </location>
</feature>
<feature type="domain" description="Beta-lactamase-related" evidence="2">
    <location>
        <begin position="74"/>
        <end position="401"/>
    </location>
</feature>
<dbReference type="EMBL" id="RKMH01000015">
    <property type="protein sequence ID" value="RPA57678.1"/>
    <property type="molecule type" value="Genomic_DNA"/>
</dbReference>
<dbReference type="Pfam" id="PF11954">
    <property type="entry name" value="DUF3471"/>
    <property type="match status" value="1"/>
</dbReference>
<evidence type="ECO:0000256" key="1">
    <source>
        <dbReference type="SAM" id="SignalP"/>
    </source>
</evidence>
<dbReference type="Pfam" id="PF00144">
    <property type="entry name" value="Beta-lactamase"/>
    <property type="match status" value="1"/>
</dbReference>
<name>A0A3N4G6F9_9ACTN</name>
<evidence type="ECO:0000259" key="3">
    <source>
        <dbReference type="Pfam" id="PF11954"/>
    </source>
</evidence>
<keyword evidence="4" id="KW-0378">Hydrolase</keyword>
<dbReference type="OrthoDB" id="5377981at2"/>
<comment type="caution">
    <text evidence="4">The sequence shown here is derived from an EMBL/GenBank/DDBJ whole genome shotgun (WGS) entry which is preliminary data.</text>
</comment>
<sequence>MRARVPGWAELLRGSRSLALPTLALLAACALLVACDAGSTSPEASSSSATQEDPNAQAAVPLPAGAVASAVGRLDGLVATLMNSTKIPGMAVAVVEGNNVRYAKGFGVTGEPNGAKVDADTVFQLASVSKSVGSTVIARLITDKVLGWDTPVAANYPGFALADPYVSTNVTIADMYAHRSGLPEHAGDKIEDLGYNQQEIISRLRYVPLAPFRSTYDYTNFGLTAAAVSAANKAGTDWATLSQNMIYAPLGMSRTSSRYADFSTRPNHALGHVKVDGKWVVSPYPREPDAQTPAGGVSSSVNDLTHWLSMLLASGTTSQGRQIISSGALTPAISPQIVSSPSAEPTDRAGFYGYGFNASVTEGGRTQYSHSGAFASGAATNFLVLPSANVGIVVLTNAAPVGAAETLTGEFADLVQFGEITHDWAGLYGQAFAALSKPSGSLVGQAAPTNPAAAQPLSNYVGTFQNPVYGPAEVREQGGGLVLAMGPGGKIVHELSHWDGNTYTFTLTNENAEPGSISKVTFNGPTMTIEYYDDGTSDGVFTR</sequence>
<evidence type="ECO:0000313" key="4">
    <source>
        <dbReference type="EMBL" id="RPA57678.1"/>
    </source>
</evidence>
<evidence type="ECO:0000259" key="2">
    <source>
        <dbReference type="Pfam" id="PF00144"/>
    </source>
</evidence>
<dbReference type="PANTHER" id="PTHR46825">
    <property type="entry name" value="D-ALANYL-D-ALANINE-CARBOXYPEPTIDASE/ENDOPEPTIDASE AMPH"/>
    <property type="match status" value="1"/>
</dbReference>
<dbReference type="AlphaFoldDB" id="A0A3N4G6F9"/>
<dbReference type="GO" id="GO:0016787">
    <property type="term" value="F:hydrolase activity"/>
    <property type="evidence" value="ECO:0007669"/>
    <property type="project" value="UniProtKB-KW"/>
</dbReference>
<dbReference type="InterPro" id="IPR012338">
    <property type="entry name" value="Beta-lactam/transpept-like"/>
</dbReference>
<protein>
    <submittedName>
        <fullName evidence="4">Serine hydrolase</fullName>
    </submittedName>
</protein>
<dbReference type="InterPro" id="IPR021860">
    <property type="entry name" value="Peptidase_S12_Pab87-rel_C"/>
</dbReference>
<feature type="chain" id="PRO_5038720401" evidence="1">
    <location>
        <begin position="35"/>
        <end position="543"/>
    </location>
</feature>
<proteinExistence type="predicted"/>
<dbReference type="Gene3D" id="3.40.710.10">
    <property type="entry name" value="DD-peptidase/beta-lactamase superfamily"/>
    <property type="match status" value="1"/>
</dbReference>
<dbReference type="PROSITE" id="PS51257">
    <property type="entry name" value="PROKAR_LIPOPROTEIN"/>
    <property type="match status" value="1"/>
</dbReference>
<evidence type="ECO:0000313" key="5">
    <source>
        <dbReference type="Proteomes" id="UP000267536"/>
    </source>
</evidence>
<dbReference type="InterPro" id="IPR001466">
    <property type="entry name" value="Beta-lactam-related"/>
</dbReference>
<dbReference type="PANTHER" id="PTHR46825:SF15">
    <property type="entry name" value="BETA-LACTAMASE-RELATED DOMAIN-CONTAINING PROTEIN"/>
    <property type="match status" value="1"/>
</dbReference>
<gene>
    <name evidence="4" type="ORF">EF294_18035</name>
</gene>
<keyword evidence="5" id="KW-1185">Reference proteome</keyword>
<dbReference type="Gene3D" id="2.40.128.600">
    <property type="match status" value="1"/>
</dbReference>
<keyword evidence="1" id="KW-0732">Signal</keyword>
<dbReference type="RefSeq" id="WP_123932306.1">
    <property type="nucleotide sequence ID" value="NZ_JBPSDP010000016.1"/>
</dbReference>
<accession>A0A3N4G6F9</accession>
<dbReference type="InterPro" id="IPR050491">
    <property type="entry name" value="AmpC-like"/>
</dbReference>
<reference evidence="4 5" key="1">
    <citation type="submission" date="2018-11" db="EMBL/GenBank/DDBJ databases">
        <title>Draft genome sequence of Gordonia sp. RS15-1S isolated from rice stems.</title>
        <authorList>
            <person name="Muangham S."/>
        </authorList>
    </citation>
    <scope>NUCLEOTIDE SEQUENCE [LARGE SCALE GENOMIC DNA]</scope>
    <source>
        <strain evidence="4 5">RS15-1S</strain>
    </source>
</reference>
<feature type="domain" description="Peptidase S12 Pab87-related C-terminal" evidence="3">
    <location>
        <begin position="448"/>
        <end position="522"/>
    </location>
</feature>